<sequence>MENTISTLPHELLGEVFKQCASICSDAPIVLGAVSRLFRHIVYTTPPVWTHLKLDVGIGSRKPTLWFSMSKACNVDVQIDMARMGRPGYRTDVSETVVDVSTVLATLRLYTHRVASLYLRTDTQVQACAALAAVYSDIPPTCIALRSLHLKVAKASGSDPLPTFPAIPTITDLEITNVALFALPNLNLDNLRNLRIVQPLLSTPIAVDDVLNIVRFAPCLQQLAVEARIADPTATTRDNTSFMPQLGELYLRVNNLVALLDRFVIPALRVLHLRDLDGKRANASEEIGAALHRLLARTELKGNSELRVFELAGIKLEGSNLLRQNIDSQSTSRETSKTFRCWKTGFTDAANWANNI</sequence>
<organism evidence="1 2">
    <name type="scientific">Mycena pura</name>
    <dbReference type="NCBI Taxonomy" id="153505"/>
    <lineage>
        <taxon>Eukaryota</taxon>
        <taxon>Fungi</taxon>
        <taxon>Dikarya</taxon>
        <taxon>Basidiomycota</taxon>
        <taxon>Agaricomycotina</taxon>
        <taxon>Agaricomycetes</taxon>
        <taxon>Agaricomycetidae</taxon>
        <taxon>Agaricales</taxon>
        <taxon>Marasmiineae</taxon>
        <taxon>Mycenaceae</taxon>
        <taxon>Mycena</taxon>
    </lineage>
</organism>
<evidence type="ECO:0000313" key="1">
    <source>
        <dbReference type="EMBL" id="KAJ7198552.1"/>
    </source>
</evidence>
<dbReference type="SUPFAM" id="SSF52058">
    <property type="entry name" value="L domain-like"/>
    <property type="match status" value="1"/>
</dbReference>
<evidence type="ECO:0000313" key="2">
    <source>
        <dbReference type="Proteomes" id="UP001219525"/>
    </source>
</evidence>
<reference evidence="1" key="1">
    <citation type="submission" date="2023-03" db="EMBL/GenBank/DDBJ databases">
        <title>Massive genome expansion in bonnet fungi (Mycena s.s.) driven by repeated elements and novel gene families across ecological guilds.</title>
        <authorList>
            <consortium name="Lawrence Berkeley National Laboratory"/>
            <person name="Harder C.B."/>
            <person name="Miyauchi S."/>
            <person name="Viragh M."/>
            <person name="Kuo A."/>
            <person name="Thoen E."/>
            <person name="Andreopoulos B."/>
            <person name="Lu D."/>
            <person name="Skrede I."/>
            <person name="Drula E."/>
            <person name="Henrissat B."/>
            <person name="Morin E."/>
            <person name="Kohler A."/>
            <person name="Barry K."/>
            <person name="LaButti K."/>
            <person name="Morin E."/>
            <person name="Salamov A."/>
            <person name="Lipzen A."/>
            <person name="Mereny Z."/>
            <person name="Hegedus B."/>
            <person name="Baldrian P."/>
            <person name="Stursova M."/>
            <person name="Weitz H."/>
            <person name="Taylor A."/>
            <person name="Grigoriev I.V."/>
            <person name="Nagy L.G."/>
            <person name="Martin F."/>
            <person name="Kauserud H."/>
        </authorList>
    </citation>
    <scope>NUCLEOTIDE SEQUENCE</scope>
    <source>
        <strain evidence="1">9144</strain>
    </source>
</reference>
<dbReference type="Proteomes" id="UP001219525">
    <property type="component" value="Unassembled WGS sequence"/>
</dbReference>
<accession>A0AAD6UZ91</accession>
<proteinExistence type="predicted"/>
<name>A0AAD6UZ91_9AGAR</name>
<protein>
    <recommendedName>
        <fullName evidence="3">F-box domain-containing protein</fullName>
    </recommendedName>
</protein>
<dbReference type="EMBL" id="JARJCW010000072">
    <property type="protein sequence ID" value="KAJ7198552.1"/>
    <property type="molecule type" value="Genomic_DNA"/>
</dbReference>
<keyword evidence="2" id="KW-1185">Reference proteome</keyword>
<comment type="caution">
    <text evidence="1">The sequence shown here is derived from an EMBL/GenBank/DDBJ whole genome shotgun (WGS) entry which is preliminary data.</text>
</comment>
<gene>
    <name evidence="1" type="ORF">GGX14DRAFT_469718</name>
</gene>
<dbReference type="AlphaFoldDB" id="A0AAD6UZ91"/>
<evidence type="ECO:0008006" key="3">
    <source>
        <dbReference type="Google" id="ProtNLM"/>
    </source>
</evidence>